<name>H6SKR5_PARPM</name>
<dbReference type="InterPro" id="IPR015867">
    <property type="entry name" value="N-reg_PII/ATP_PRibTrfase_C"/>
</dbReference>
<dbReference type="KEGG" id="rpm:RSPPHO_01954"/>
<organism evidence="2 3">
    <name type="scientific">Pararhodospirillum photometricum DSM 122</name>
    <dbReference type="NCBI Taxonomy" id="1150469"/>
    <lineage>
        <taxon>Bacteria</taxon>
        <taxon>Pseudomonadati</taxon>
        <taxon>Pseudomonadota</taxon>
        <taxon>Alphaproteobacteria</taxon>
        <taxon>Rhodospirillales</taxon>
        <taxon>Rhodospirillaceae</taxon>
        <taxon>Pararhodospirillum</taxon>
    </lineage>
</organism>
<dbReference type="eggNOG" id="COG1324">
    <property type="taxonomic scope" value="Bacteria"/>
</dbReference>
<dbReference type="HOGENOM" id="CLU_098807_3_1_5"/>
<dbReference type="PANTHER" id="PTHR23419">
    <property type="entry name" value="DIVALENT CATION TOLERANCE CUTA-RELATED"/>
    <property type="match status" value="1"/>
</dbReference>
<evidence type="ECO:0000313" key="3">
    <source>
        <dbReference type="Proteomes" id="UP000033220"/>
    </source>
</evidence>
<sequence length="147" mass="15967">MVLGGRSTSPPTPPVPLPRPWLLLCPGFADTGRRWYEAQGDVSMTQCRLVYMTAASEEEARRLGAVLVGERLAACVNVLGPMRSIYTWDGVVRDEPEVAFLAKTTEAKVPALQARILELHSYDCPCVVVLPIVDGAPAFLDWVAASV</sequence>
<dbReference type="InterPro" id="IPR004323">
    <property type="entry name" value="Ion_tolerance_CutA"/>
</dbReference>
<keyword evidence="3" id="KW-1185">Reference proteome</keyword>
<dbReference type="AlphaFoldDB" id="H6SKR5"/>
<dbReference type="PATRIC" id="fig|1150469.3.peg.2197"/>
<dbReference type="SUPFAM" id="SSF54913">
    <property type="entry name" value="GlnB-like"/>
    <property type="match status" value="1"/>
</dbReference>
<dbReference type="EMBL" id="HE663493">
    <property type="protein sequence ID" value="CCG08580.1"/>
    <property type="molecule type" value="Genomic_DNA"/>
</dbReference>
<proteinExistence type="inferred from homology"/>
<dbReference type="InterPro" id="IPR011322">
    <property type="entry name" value="N-reg_PII-like_a/b"/>
</dbReference>
<dbReference type="Pfam" id="PF03091">
    <property type="entry name" value="CutA1"/>
    <property type="match status" value="1"/>
</dbReference>
<gene>
    <name evidence="2" type="ORF">RSPPHO_01954</name>
</gene>
<dbReference type="Proteomes" id="UP000033220">
    <property type="component" value="Chromosome DSM 122"/>
</dbReference>
<evidence type="ECO:0000256" key="1">
    <source>
        <dbReference type="ARBA" id="ARBA00010169"/>
    </source>
</evidence>
<dbReference type="GO" id="GO:0005507">
    <property type="term" value="F:copper ion binding"/>
    <property type="evidence" value="ECO:0007669"/>
    <property type="project" value="TreeGrafter"/>
</dbReference>
<dbReference type="GO" id="GO:0010038">
    <property type="term" value="P:response to metal ion"/>
    <property type="evidence" value="ECO:0007669"/>
    <property type="project" value="InterPro"/>
</dbReference>
<reference evidence="2 3" key="1">
    <citation type="submission" date="2012-02" db="EMBL/GenBank/DDBJ databases">
        <title>Shotgun genome sequence of Phaeospirillum photometricum DSM 122.</title>
        <authorList>
            <person name="Duquesne K."/>
            <person name="Sturgis J."/>
        </authorList>
    </citation>
    <scope>NUCLEOTIDE SEQUENCE [LARGE SCALE GENOMIC DNA]</scope>
    <source>
        <strain evidence="3">DSM122</strain>
    </source>
</reference>
<comment type="similarity">
    <text evidence="1">Belongs to the CutA family.</text>
</comment>
<dbReference type="PANTHER" id="PTHR23419:SF8">
    <property type="entry name" value="FI09726P"/>
    <property type="match status" value="1"/>
</dbReference>
<accession>H6SKR5</accession>
<dbReference type="STRING" id="1150469.RSPPHO_01954"/>
<protein>
    <submittedName>
        <fullName evidence="2">CutA1 divalent ion tolerance protein</fullName>
    </submittedName>
</protein>
<dbReference type="Gene3D" id="3.30.70.120">
    <property type="match status" value="1"/>
</dbReference>
<evidence type="ECO:0000313" key="2">
    <source>
        <dbReference type="EMBL" id="CCG08580.1"/>
    </source>
</evidence>